<keyword evidence="3" id="KW-1185">Reference proteome</keyword>
<keyword evidence="1" id="KW-0472">Membrane</keyword>
<evidence type="ECO:0000313" key="3">
    <source>
        <dbReference type="Proteomes" id="UP000225706"/>
    </source>
</evidence>
<feature type="transmembrane region" description="Helical" evidence="1">
    <location>
        <begin position="100"/>
        <end position="119"/>
    </location>
</feature>
<protein>
    <submittedName>
        <fullName evidence="2">Uncharacterized protein</fullName>
    </submittedName>
</protein>
<accession>A0A2B4SPL9</accession>
<gene>
    <name evidence="2" type="ORF">AWC38_SpisGene2558</name>
</gene>
<comment type="caution">
    <text evidence="2">The sequence shown here is derived from an EMBL/GenBank/DDBJ whole genome shotgun (WGS) entry which is preliminary data.</text>
</comment>
<dbReference type="Proteomes" id="UP000225706">
    <property type="component" value="Unassembled WGS sequence"/>
</dbReference>
<sequence>MSVMVNATVSFIRYQMRQEGIWPPEYPVISEAQFNNITGTYLKTLVRRNLVPVREPRSNFDLRLFHREPNAFLYDFKGLPDKSCHSVPFINNIEMAFKCGFLFAAMFTLTVLSSTGFAARYSSVEIIMRIFLEPSRASATKEMLNVYSFIASNNDLSETAQRLGDANTQVCDSNKQRKDNLTIAYAKMKSFMNPVFMAYSYEVAQTPQNKMLKDLLLNVSQHLNNTVMRLRHVLRKNSYPVPSTPTSVPEANLDQKSRNYLTNFVTGTITDDMVKRYRNYVILYTLKDVIQEVLNQCLWRANATRNQLVLP</sequence>
<evidence type="ECO:0000256" key="1">
    <source>
        <dbReference type="SAM" id="Phobius"/>
    </source>
</evidence>
<reference evidence="3" key="1">
    <citation type="journal article" date="2017" name="bioRxiv">
        <title>Comparative analysis of the genomes of Stylophora pistillata and Acropora digitifera provides evidence for extensive differences between species of corals.</title>
        <authorList>
            <person name="Voolstra C.R."/>
            <person name="Li Y."/>
            <person name="Liew Y.J."/>
            <person name="Baumgarten S."/>
            <person name="Zoccola D."/>
            <person name="Flot J.-F."/>
            <person name="Tambutte S."/>
            <person name="Allemand D."/>
            <person name="Aranda M."/>
        </authorList>
    </citation>
    <scope>NUCLEOTIDE SEQUENCE [LARGE SCALE GENOMIC DNA]</scope>
</reference>
<proteinExistence type="predicted"/>
<name>A0A2B4SPL9_STYPI</name>
<evidence type="ECO:0000313" key="2">
    <source>
        <dbReference type="EMBL" id="PFX32614.1"/>
    </source>
</evidence>
<keyword evidence="1" id="KW-0812">Transmembrane</keyword>
<organism evidence="2 3">
    <name type="scientific">Stylophora pistillata</name>
    <name type="common">Smooth cauliflower coral</name>
    <dbReference type="NCBI Taxonomy" id="50429"/>
    <lineage>
        <taxon>Eukaryota</taxon>
        <taxon>Metazoa</taxon>
        <taxon>Cnidaria</taxon>
        <taxon>Anthozoa</taxon>
        <taxon>Hexacorallia</taxon>
        <taxon>Scleractinia</taxon>
        <taxon>Astrocoeniina</taxon>
        <taxon>Pocilloporidae</taxon>
        <taxon>Stylophora</taxon>
    </lineage>
</organism>
<keyword evidence="1" id="KW-1133">Transmembrane helix</keyword>
<dbReference type="EMBL" id="LSMT01000021">
    <property type="protein sequence ID" value="PFX32614.1"/>
    <property type="molecule type" value="Genomic_DNA"/>
</dbReference>
<dbReference type="AlphaFoldDB" id="A0A2B4SPL9"/>
<dbReference type="OrthoDB" id="5982365at2759"/>